<dbReference type="GeneID" id="136798775"/>
<dbReference type="Proteomes" id="UP000594262">
    <property type="component" value="Unplaced"/>
</dbReference>
<sequence length="320" mass="35862">MLLYLLLLAFIGTSTQLNIKDTVHRWAPLIRLAKNEPWKPSSVEFFLKHTKITHGSGPTNLTPSNLPSCDSGCFLTTKDKMKSASTSSLAVFKGQSVSKVPVYAFVDRDEPEEISIQYYTFYPYNRGKTICIGVAGSGKCKLKILGKCIVRIPKCSGFTKSFGHHVGDWEGIKVVLKSSDGSPKYIQFKAHGKEYTYNYKSNTKKFTDKNGESIRFYGSHPIVYSAFGSHGCRIKPGSHTYKTIAGNNKLIDVTSDGTKWKTWRKIKIIFKKELGQYTGDEKWVNFLGRWGNKRRECGFWDLVAGICVLNSGPKGPNKSL</sequence>
<dbReference type="AlphaFoldDB" id="A0A7M5X3K1"/>
<feature type="chain" id="PRO_5029661024" description="Cnidarian restricted protein" evidence="1">
    <location>
        <begin position="17"/>
        <end position="320"/>
    </location>
</feature>
<evidence type="ECO:0000313" key="3">
    <source>
        <dbReference type="Proteomes" id="UP000594262"/>
    </source>
</evidence>
<name>A0A7M5X3K1_9CNID</name>
<feature type="signal peptide" evidence="1">
    <location>
        <begin position="1"/>
        <end position="16"/>
    </location>
</feature>
<protein>
    <recommendedName>
        <fullName evidence="4">Cnidarian restricted protein</fullName>
    </recommendedName>
</protein>
<keyword evidence="1" id="KW-0732">Signal</keyword>
<keyword evidence="3" id="KW-1185">Reference proteome</keyword>
<dbReference type="PANTHER" id="PTHR48174">
    <property type="entry name" value="DUF946 FAMILY PROTEIN"/>
    <property type="match status" value="1"/>
</dbReference>
<organism evidence="2 3">
    <name type="scientific">Clytia hemisphaerica</name>
    <dbReference type="NCBI Taxonomy" id="252671"/>
    <lineage>
        <taxon>Eukaryota</taxon>
        <taxon>Metazoa</taxon>
        <taxon>Cnidaria</taxon>
        <taxon>Hydrozoa</taxon>
        <taxon>Hydroidolina</taxon>
        <taxon>Leptothecata</taxon>
        <taxon>Obeliida</taxon>
        <taxon>Clytiidae</taxon>
        <taxon>Clytia</taxon>
    </lineage>
</organism>
<accession>A0A7M5X3K1</accession>
<dbReference type="EnsemblMetazoa" id="CLYHEMT016886.1">
    <property type="protein sequence ID" value="CLYHEMP016886.1"/>
    <property type="gene ID" value="CLYHEMG016886"/>
</dbReference>
<evidence type="ECO:0000313" key="2">
    <source>
        <dbReference type="EnsemblMetazoa" id="CLYHEMP016886.1"/>
    </source>
</evidence>
<evidence type="ECO:0008006" key="4">
    <source>
        <dbReference type="Google" id="ProtNLM"/>
    </source>
</evidence>
<evidence type="ECO:0000256" key="1">
    <source>
        <dbReference type="SAM" id="SignalP"/>
    </source>
</evidence>
<dbReference type="RefSeq" id="XP_066911544.1">
    <property type="nucleotide sequence ID" value="XM_067055443.1"/>
</dbReference>
<reference evidence="2" key="1">
    <citation type="submission" date="2021-01" db="UniProtKB">
        <authorList>
            <consortium name="EnsemblMetazoa"/>
        </authorList>
    </citation>
    <scope>IDENTIFICATION</scope>
</reference>
<dbReference type="OrthoDB" id="188042at2759"/>
<dbReference type="PANTHER" id="PTHR48174:SF5">
    <property type="entry name" value="VACUOLAR PROTEIN SORTING-ASSOCIATED PROTEIN 62"/>
    <property type="match status" value="1"/>
</dbReference>
<proteinExistence type="predicted"/>